<keyword evidence="3" id="KW-1003">Cell membrane</keyword>
<dbReference type="RefSeq" id="WP_374426871.1">
    <property type="nucleotide sequence ID" value="NZ_JBHRXJ010000016.1"/>
</dbReference>
<evidence type="ECO:0000313" key="10">
    <source>
        <dbReference type="Proteomes" id="UP001595721"/>
    </source>
</evidence>
<evidence type="ECO:0000256" key="2">
    <source>
        <dbReference type="ARBA" id="ARBA00022448"/>
    </source>
</evidence>
<feature type="transmembrane region" description="Helical" evidence="8">
    <location>
        <begin position="160"/>
        <end position="179"/>
    </location>
</feature>
<evidence type="ECO:0000256" key="8">
    <source>
        <dbReference type="SAM" id="Phobius"/>
    </source>
</evidence>
<feature type="transmembrane region" description="Helical" evidence="8">
    <location>
        <begin position="92"/>
        <end position="114"/>
    </location>
</feature>
<evidence type="ECO:0000256" key="1">
    <source>
        <dbReference type="ARBA" id="ARBA00004651"/>
    </source>
</evidence>
<dbReference type="PANTHER" id="PTHR32196">
    <property type="entry name" value="ABC TRANSPORTER PERMEASE PROTEIN YPHD-RELATED-RELATED"/>
    <property type="match status" value="1"/>
</dbReference>
<feature type="transmembrane region" description="Helical" evidence="8">
    <location>
        <begin position="121"/>
        <end position="140"/>
    </location>
</feature>
<feature type="transmembrane region" description="Helical" evidence="8">
    <location>
        <begin position="211"/>
        <end position="233"/>
    </location>
</feature>
<proteinExistence type="predicted"/>
<keyword evidence="4" id="KW-0997">Cell inner membrane</keyword>
<evidence type="ECO:0000256" key="4">
    <source>
        <dbReference type="ARBA" id="ARBA00022519"/>
    </source>
</evidence>
<organism evidence="9 10">
    <name type="scientific">Paracoccus mangrovi</name>
    <dbReference type="NCBI Taxonomy" id="1715645"/>
    <lineage>
        <taxon>Bacteria</taxon>
        <taxon>Pseudomonadati</taxon>
        <taxon>Pseudomonadota</taxon>
        <taxon>Alphaproteobacteria</taxon>
        <taxon>Rhodobacterales</taxon>
        <taxon>Paracoccaceae</taxon>
        <taxon>Paracoccus</taxon>
    </lineage>
</organism>
<keyword evidence="10" id="KW-1185">Reference proteome</keyword>
<comment type="subcellular location">
    <subcellularLocation>
        <location evidence="1">Cell membrane</location>
        <topology evidence="1">Multi-pass membrane protein</topology>
    </subcellularLocation>
</comment>
<evidence type="ECO:0000256" key="6">
    <source>
        <dbReference type="ARBA" id="ARBA00022989"/>
    </source>
</evidence>
<feature type="transmembrane region" description="Helical" evidence="8">
    <location>
        <begin position="12"/>
        <end position="30"/>
    </location>
</feature>
<feature type="transmembrane region" description="Helical" evidence="8">
    <location>
        <begin position="265"/>
        <end position="284"/>
    </location>
</feature>
<dbReference type="InterPro" id="IPR001851">
    <property type="entry name" value="ABC_transp_permease"/>
</dbReference>
<name>A0ABV7RB22_9RHOB</name>
<keyword evidence="2" id="KW-0813">Transport</keyword>
<comment type="caution">
    <text evidence="9">The sequence shown here is derived from an EMBL/GenBank/DDBJ whole genome shotgun (WGS) entry which is preliminary data.</text>
</comment>
<keyword evidence="6 8" id="KW-1133">Transmembrane helix</keyword>
<feature type="transmembrane region" description="Helical" evidence="8">
    <location>
        <begin position="239"/>
        <end position="258"/>
    </location>
</feature>
<reference evidence="10" key="1">
    <citation type="journal article" date="2019" name="Int. J. Syst. Evol. Microbiol.">
        <title>The Global Catalogue of Microorganisms (GCM) 10K type strain sequencing project: providing services to taxonomists for standard genome sequencing and annotation.</title>
        <authorList>
            <consortium name="The Broad Institute Genomics Platform"/>
            <consortium name="The Broad Institute Genome Sequencing Center for Infectious Disease"/>
            <person name="Wu L."/>
            <person name="Ma J."/>
        </authorList>
    </citation>
    <scope>NUCLEOTIDE SEQUENCE [LARGE SCALE GENOMIC DNA]</scope>
    <source>
        <strain evidence="10">KCTC 42899</strain>
    </source>
</reference>
<dbReference type="Pfam" id="PF02653">
    <property type="entry name" value="BPD_transp_2"/>
    <property type="match status" value="1"/>
</dbReference>
<sequence length="317" mass="32253">MSALFMRRWMPLIVLIGLCIAIGVIEPRFLSLDNLVRVLSSASMPLVIALGATFIIIMGSIDLSIEGSLAFSGAVIVSFLSGPASIGVDLGVFAALMGVLAAALFGALIGWIHVRAQIPSFMASLGMGFVGIGIATLILGGERVPVANDLIRSLSLGRLMGVPLNVYVAGAMFALAWYIQYHTLLGRHIVALGGGEDLARASGVNIRRTRIAAFALAGLFFGVGATLACAKLGAASAMIGSGQLFAAISAVVVGGTALTGGQGGVVNTLVGVLIVMVIGNGMIIIGLPTYVQQGVLGAAVIVAVLLNMSGKKPALVK</sequence>
<dbReference type="CDD" id="cd06579">
    <property type="entry name" value="TM_PBP1_transp_AraH_like"/>
    <property type="match status" value="1"/>
</dbReference>
<protein>
    <submittedName>
        <fullName evidence="9">ABC transporter permease</fullName>
    </submittedName>
</protein>
<feature type="transmembrane region" description="Helical" evidence="8">
    <location>
        <begin position="290"/>
        <end position="308"/>
    </location>
</feature>
<dbReference type="PANTHER" id="PTHR32196:SF21">
    <property type="entry name" value="ABC TRANSPORTER PERMEASE PROTEIN YPHD-RELATED"/>
    <property type="match status" value="1"/>
</dbReference>
<keyword evidence="5 8" id="KW-0812">Transmembrane</keyword>
<evidence type="ECO:0000256" key="7">
    <source>
        <dbReference type="ARBA" id="ARBA00023136"/>
    </source>
</evidence>
<feature type="transmembrane region" description="Helical" evidence="8">
    <location>
        <begin position="42"/>
        <end position="61"/>
    </location>
</feature>
<evidence type="ECO:0000313" key="9">
    <source>
        <dbReference type="EMBL" id="MFC3529900.1"/>
    </source>
</evidence>
<evidence type="ECO:0000256" key="5">
    <source>
        <dbReference type="ARBA" id="ARBA00022692"/>
    </source>
</evidence>
<gene>
    <name evidence="9" type="ORF">ACFOMH_17130</name>
</gene>
<accession>A0ABV7RB22</accession>
<dbReference type="EMBL" id="JBHRXJ010000016">
    <property type="protein sequence ID" value="MFC3529900.1"/>
    <property type="molecule type" value="Genomic_DNA"/>
</dbReference>
<evidence type="ECO:0000256" key="3">
    <source>
        <dbReference type="ARBA" id="ARBA00022475"/>
    </source>
</evidence>
<keyword evidence="7 8" id="KW-0472">Membrane</keyword>
<dbReference type="Proteomes" id="UP001595721">
    <property type="component" value="Unassembled WGS sequence"/>
</dbReference>